<dbReference type="AlphaFoldDB" id="A0A8S1RMZ3"/>
<keyword evidence="2" id="KW-1185">Reference proteome</keyword>
<evidence type="ECO:0000313" key="1">
    <source>
        <dbReference type="EMBL" id="CAD8129566.1"/>
    </source>
</evidence>
<reference evidence="1" key="1">
    <citation type="submission" date="2021-01" db="EMBL/GenBank/DDBJ databases">
        <authorList>
            <consortium name="Genoscope - CEA"/>
            <person name="William W."/>
        </authorList>
    </citation>
    <scope>NUCLEOTIDE SEQUENCE</scope>
</reference>
<sequence length="81" mass="9426">MYNYCALNYHFVVVVDLMMKKVMETRLAFGLSCQMDSTIHHKQLILANIKMVRKQVDGIFLILMEKIMRCKAIINLIVFSG</sequence>
<proteinExistence type="predicted"/>
<dbReference type="Proteomes" id="UP000692954">
    <property type="component" value="Unassembled WGS sequence"/>
</dbReference>
<name>A0A8S1RMZ3_9CILI</name>
<protein>
    <submittedName>
        <fullName evidence="1">Uncharacterized protein</fullName>
    </submittedName>
</protein>
<organism evidence="1 2">
    <name type="scientific">Paramecium sonneborni</name>
    <dbReference type="NCBI Taxonomy" id="65129"/>
    <lineage>
        <taxon>Eukaryota</taxon>
        <taxon>Sar</taxon>
        <taxon>Alveolata</taxon>
        <taxon>Ciliophora</taxon>
        <taxon>Intramacronucleata</taxon>
        <taxon>Oligohymenophorea</taxon>
        <taxon>Peniculida</taxon>
        <taxon>Parameciidae</taxon>
        <taxon>Paramecium</taxon>
    </lineage>
</organism>
<comment type="caution">
    <text evidence="1">The sequence shown here is derived from an EMBL/GenBank/DDBJ whole genome shotgun (WGS) entry which is preliminary data.</text>
</comment>
<dbReference type="EMBL" id="CAJJDN010000230">
    <property type="protein sequence ID" value="CAD8129566.1"/>
    <property type="molecule type" value="Genomic_DNA"/>
</dbReference>
<gene>
    <name evidence="1" type="ORF">PSON_ATCC_30995.1.T2300008</name>
</gene>
<evidence type="ECO:0000313" key="2">
    <source>
        <dbReference type="Proteomes" id="UP000692954"/>
    </source>
</evidence>
<accession>A0A8S1RMZ3</accession>